<sequence length="474" mass="52015">MKTSFLTTSKSKFALSLAALMAMATCTSASESLEEALQASTMGATLFSYYDMDSTEYFPPASRTNKIREHIGGLGAELRFLTGSYYGFKLGLTAQGLVNFAPSKAAKEYFAYDWNSEGVALSEAYLGYENDYIDFKFGRQYYNSKYTGLVPPLVATNTDVGYKEAFEGVSARIKLDSINTVIGLADFWKFAGRSSAVTGGDHGAPRFKDRVVIGGFGPYGYKFDNIFNSFVTYSGIPGVSLTAGYANVSGLEYDDAANSKGDINFYFAAAGYKTPTLFENAIVGIDFMYKGSRTNGTLKENFDFNGDYYAGMIGLYNAYGADFRYAYSTVSKNQMSLQGIGNDVGSFTATPIYGPFLFMNFAGMNLHKFSAGYDLSNVGAEGLRVDADYWYGKQHNGSNVRSGGLHGQAPGTRINVKGWDMQVTYKVPAVKGLKLSAIYETLDRKLKYTNGDSKGKTRDEELWLRATYDFDILK</sequence>
<dbReference type="AlphaFoldDB" id="A0A7S9S9Q2"/>
<dbReference type="RefSeq" id="WP_196088932.1">
    <property type="nucleotide sequence ID" value="NZ_CP049232.1"/>
</dbReference>
<keyword evidence="1" id="KW-0732">Signal</keyword>
<dbReference type="Proteomes" id="UP000594535">
    <property type="component" value="Chromosome"/>
</dbReference>
<reference evidence="2 3" key="1">
    <citation type="journal article" date="2020" name="Microb. Genom.">
        <title>Analysis of complete Campylobacter concisus genomes identifies genomospecies features, secretion systems and novel plasmids and their association with severe ulcerative colitis.</title>
        <authorList>
            <person name="Liu F."/>
            <person name="Chen S."/>
            <person name="Luu L.D.W."/>
            <person name="Lee S.A."/>
            <person name="Tay A.C.Y."/>
            <person name="Wu R."/>
            <person name="Riordan S.M."/>
            <person name="Lan R."/>
            <person name="Liu L."/>
            <person name="Zhang L."/>
        </authorList>
    </citation>
    <scope>NUCLEOTIDE SEQUENCE [LARGE SCALE GENOMIC DNA]</scope>
    <source>
        <strain evidence="2 3">H9O-S2</strain>
    </source>
</reference>
<organism evidence="2 3">
    <name type="scientific">Campylobacter concisus</name>
    <dbReference type="NCBI Taxonomy" id="199"/>
    <lineage>
        <taxon>Bacteria</taxon>
        <taxon>Pseudomonadati</taxon>
        <taxon>Campylobacterota</taxon>
        <taxon>Epsilonproteobacteria</taxon>
        <taxon>Campylobacterales</taxon>
        <taxon>Campylobacteraceae</taxon>
        <taxon>Campylobacter</taxon>
    </lineage>
</organism>
<feature type="chain" id="PRO_5032655609" evidence="1">
    <location>
        <begin position="30"/>
        <end position="474"/>
    </location>
</feature>
<protein>
    <submittedName>
        <fullName evidence="2">Metalloid reductase RarA</fullName>
    </submittedName>
</protein>
<dbReference type="EMBL" id="CP049232">
    <property type="protein sequence ID" value="QPI06144.1"/>
    <property type="molecule type" value="Genomic_DNA"/>
</dbReference>
<evidence type="ECO:0000313" key="2">
    <source>
        <dbReference type="EMBL" id="QPI06144.1"/>
    </source>
</evidence>
<proteinExistence type="predicted"/>
<name>A0A7S9S9Q2_9BACT</name>
<dbReference type="InterPro" id="IPR023614">
    <property type="entry name" value="Porin_dom_sf"/>
</dbReference>
<evidence type="ECO:0000256" key="1">
    <source>
        <dbReference type="SAM" id="SignalP"/>
    </source>
</evidence>
<feature type="signal peptide" evidence="1">
    <location>
        <begin position="1"/>
        <end position="29"/>
    </location>
</feature>
<evidence type="ECO:0000313" key="3">
    <source>
        <dbReference type="Proteomes" id="UP000594535"/>
    </source>
</evidence>
<dbReference type="Gene3D" id="2.40.160.10">
    <property type="entry name" value="Porin"/>
    <property type="match status" value="1"/>
</dbReference>
<accession>A0A7S9S9Q2</accession>
<gene>
    <name evidence="2" type="ORF">G5B96_01930</name>
</gene>